<dbReference type="EMBL" id="QKYU01000029">
    <property type="protein sequence ID" value="PZW39390.1"/>
    <property type="molecule type" value="Genomic_DNA"/>
</dbReference>
<accession>A0A2W7JVB7</accession>
<sequence length="113" mass="11844">MTRVPRVVAGFVALAMTLGGVAPAAAQPVGDGEAGRRLAETWCASCHAVTSGGRGTATDATPGFPTIAAMPSTTAMSLRVFLRTPHDLMPDLHLSRQQTDDLITYILSLADRH</sequence>
<dbReference type="Pfam" id="PF13442">
    <property type="entry name" value="Cytochrome_CBB3"/>
    <property type="match status" value="1"/>
</dbReference>
<dbReference type="PROSITE" id="PS51007">
    <property type="entry name" value="CYTC"/>
    <property type="match status" value="1"/>
</dbReference>
<dbReference type="OrthoDB" id="7873796at2"/>
<evidence type="ECO:0000256" key="1">
    <source>
        <dbReference type="ARBA" id="ARBA00022617"/>
    </source>
</evidence>
<dbReference type="Gene3D" id="1.10.760.10">
    <property type="entry name" value="Cytochrome c-like domain"/>
    <property type="match status" value="1"/>
</dbReference>
<evidence type="ECO:0000256" key="5">
    <source>
        <dbReference type="SAM" id="SignalP"/>
    </source>
</evidence>
<evidence type="ECO:0000256" key="3">
    <source>
        <dbReference type="ARBA" id="ARBA00023004"/>
    </source>
</evidence>
<keyword evidence="2 4" id="KW-0479">Metal-binding</keyword>
<keyword evidence="3 4" id="KW-0408">Iron</keyword>
<keyword evidence="8" id="KW-1185">Reference proteome</keyword>
<dbReference type="GO" id="GO:0046872">
    <property type="term" value="F:metal ion binding"/>
    <property type="evidence" value="ECO:0007669"/>
    <property type="project" value="UniProtKB-KW"/>
</dbReference>
<evidence type="ECO:0000256" key="2">
    <source>
        <dbReference type="ARBA" id="ARBA00022723"/>
    </source>
</evidence>
<dbReference type="GO" id="GO:0020037">
    <property type="term" value="F:heme binding"/>
    <property type="evidence" value="ECO:0007669"/>
    <property type="project" value="InterPro"/>
</dbReference>
<dbReference type="Proteomes" id="UP000249688">
    <property type="component" value="Unassembled WGS sequence"/>
</dbReference>
<evidence type="ECO:0000259" key="6">
    <source>
        <dbReference type="PROSITE" id="PS51007"/>
    </source>
</evidence>
<name>A0A2W7JVB7_9PROT</name>
<dbReference type="RefSeq" id="WP_146422989.1">
    <property type="nucleotide sequence ID" value="NZ_QKYU01000029.1"/>
</dbReference>
<evidence type="ECO:0000313" key="7">
    <source>
        <dbReference type="EMBL" id="PZW39390.1"/>
    </source>
</evidence>
<dbReference type="AlphaFoldDB" id="A0A2W7JVB7"/>
<protein>
    <submittedName>
        <fullName evidence="7">Mono/diheme cytochrome c family protein</fullName>
    </submittedName>
</protein>
<feature type="signal peptide" evidence="5">
    <location>
        <begin position="1"/>
        <end position="24"/>
    </location>
</feature>
<keyword evidence="5" id="KW-0732">Signal</keyword>
<dbReference type="InterPro" id="IPR009056">
    <property type="entry name" value="Cyt_c-like_dom"/>
</dbReference>
<organism evidence="7 8">
    <name type="scientific">Humitalea rosea</name>
    <dbReference type="NCBI Taxonomy" id="990373"/>
    <lineage>
        <taxon>Bacteria</taxon>
        <taxon>Pseudomonadati</taxon>
        <taxon>Pseudomonadota</taxon>
        <taxon>Alphaproteobacteria</taxon>
        <taxon>Acetobacterales</taxon>
        <taxon>Roseomonadaceae</taxon>
        <taxon>Humitalea</taxon>
    </lineage>
</organism>
<dbReference type="SUPFAM" id="SSF46626">
    <property type="entry name" value="Cytochrome c"/>
    <property type="match status" value="1"/>
</dbReference>
<evidence type="ECO:0000256" key="4">
    <source>
        <dbReference type="PROSITE-ProRule" id="PRU00433"/>
    </source>
</evidence>
<dbReference type="GO" id="GO:0009055">
    <property type="term" value="F:electron transfer activity"/>
    <property type="evidence" value="ECO:0007669"/>
    <property type="project" value="InterPro"/>
</dbReference>
<gene>
    <name evidence="7" type="ORF">C8P66_12960</name>
</gene>
<proteinExistence type="predicted"/>
<evidence type="ECO:0000313" key="8">
    <source>
        <dbReference type="Proteomes" id="UP000249688"/>
    </source>
</evidence>
<keyword evidence="1 4" id="KW-0349">Heme</keyword>
<reference evidence="7 8" key="1">
    <citation type="submission" date="2018-06" db="EMBL/GenBank/DDBJ databases">
        <title>Genomic Encyclopedia of Archaeal and Bacterial Type Strains, Phase II (KMG-II): from individual species to whole genera.</title>
        <authorList>
            <person name="Goeker M."/>
        </authorList>
    </citation>
    <scope>NUCLEOTIDE SEQUENCE [LARGE SCALE GENOMIC DNA]</scope>
    <source>
        <strain evidence="7 8">DSM 24525</strain>
    </source>
</reference>
<feature type="domain" description="Cytochrome c" evidence="6">
    <location>
        <begin position="30"/>
        <end position="110"/>
    </location>
</feature>
<feature type="chain" id="PRO_5015963253" evidence="5">
    <location>
        <begin position="25"/>
        <end position="113"/>
    </location>
</feature>
<comment type="caution">
    <text evidence="7">The sequence shown here is derived from an EMBL/GenBank/DDBJ whole genome shotgun (WGS) entry which is preliminary data.</text>
</comment>
<dbReference type="InterPro" id="IPR036909">
    <property type="entry name" value="Cyt_c-like_dom_sf"/>
</dbReference>